<dbReference type="EMBL" id="CP053085">
    <property type="protein sequence ID" value="QJR36043.1"/>
    <property type="molecule type" value="Genomic_DNA"/>
</dbReference>
<evidence type="ECO:0000256" key="6">
    <source>
        <dbReference type="ARBA" id="ARBA00022932"/>
    </source>
</evidence>
<dbReference type="InterPro" id="IPR040982">
    <property type="entry name" value="DNA_pol3_finger"/>
</dbReference>
<evidence type="ECO:0000256" key="2">
    <source>
        <dbReference type="ARBA" id="ARBA00019114"/>
    </source>
</evidence>
<keyword evidence="4 9" id="KW-0548">Nucleotidyltransferase</keyword>
<reference evidence="9 10" key="1">
    <citation type="submission" date="2020-05" db="EMBL/GenBank/DDBJ databases">
        <title>Complete genome sequence of Gemmatimonas greenlandica TET16.</title>
        <authorList>
            <person name="Zeng Y."/>
        </authorList>
    </citation>
    <scope>NUCLEOTIDE SEQUENCE [LARGE SCALE GENOMIC DNA]</scope>
    <source>
        <strain evidence="9 10">TET16</strain>
    </source>
</reference>
<dbReference type="GO" id="GO:0003887">
    <property type="term" value="F:DNA-directed DNA polymerase activity"/>
    <property type="evidence" value="ECO:0007669"/>
    <property type="project" value="UniProtKB-KW"/>
</dbReference>
<dbReference type="RefSeq" id="WP_171225476.1">
    <property type="nucleotide sequence ID" value="NZ_CP053085.1"/>
</dbReference>
<dbReference type="Gene3D" id="1.10.150.870">
    <property type="match status" value="1"/>
</dbReference>
<dbReference type="GO" id="GO:0008408">
    <property type="term" value="F:3'-5' exonuclease activity"/>
    <property type="evidence" value="ECO:0007669"/>
    <property type="project" value="InterPro"/>
</dbReference>
<evidence type="ECO:0000256" key="3">
    <source>
        <dbReference type="ARBA" id="ARBA00022679"/>
    </source>
</evidence>
<keyword evidence="6" id="KW-0239">DNA-directed DNA polymerase</keyword>
<dbReference type="CDD" id="cd04485">
    <property type="entry name" value="DnaE_OBF"/>
    <property type="match status" value="1"/>
</dbReference>
<dbReference type="Gene3D" id="3.20.20.140">
    <property type="entry name" value="Metal-dependent hydrolases"/>
    <property type="match status" value="1"/>
</dbReference>
<dbReference type="NCBIfam" id="NF004226">
    <property type="entry name" value="PRK05673.1"/>
    <property type="match status" value="1"/>
</dbReference>
<dbReference type="SUPFAM" id="SSF89550">
    <property type="entry name" value="PHP domain-like"/>
    <property type="match status" value="1"/>
</dbReference>
<dbReference type="CDD" id="cd12113">
    <property type="entry name" value="PHP_PolIIIA_DnaE3"/>
    <property type="match status" value="1"/>
</dbReference>
<evidence type="ECO:0000313" key="9">
    <source>
        <dbReference type="EMBL" id="QJR36043.1"/>
    </source>
</evidence>
<dbReference type="PANTHER" id="PTHR32294">
    <property type="entry name" value="DNA POLYMERASE III SUBUNIT ALPHA"/>
    <property type="match status" value="1"/>
</dbReference>
<evidence type="ECO:0000313" key="10">
    <source>
        <dbReference type="Proteomes" id="UP000500938"/>
    </source>
</evidence>
<organism evidence="9 10">
    <name type="scientific">Gemmatimonas groenlandica</name>
    <dbReference type="NCBI Taxonomy" id="2732249"/>
    <lineage>
        <taxon>Bacteria</taxon>
        <taxon>Pseudomonadati</taxon>
        <taxon>Gemmatimonadota</taxon>
        <taxon>Gemmatimonadia</taxon>
        <taxon>Gemmatimonadales</taxon>
        <taxon>Gemmatimonadaceae</taxon>
        <taxon>Gemmatimonas</taxon>
    </lineage>
</organism>
<keyword evidence="3 9" id="KW-0808">Transferase</keyword>
<dbReference type="SMART" id="SM00481">
    <property type="entry name" value="POLIIIAc"/>
    <property type="match status" value="1"/>
</dbReference>
<keyword evidence="10" id="KW-1185">Reference proteome</keyword>
<name>A0A6M4IMX6_9BACT</name>
<dbReference type="Pfam" id="PF17657">
    <property type="entry name" value="DNA_pol3_finger"/>
    <property type="match status" value="1"/>
</dbReference>
<dbReference type="InterPro" id="IPR016195">
    <property type="entry name" value="Pol/histidinol_Pase-like"/>
</dbReference>
<evidence type="ECO:0000259" key="8">
    <source>
        <dbReference type="SMART" id="SM00481"/>
    </source>
</evidence>
<dbReference type="GO" id="GO:0006260">
    <property type="term" value="P:DNA replication"/>
    <property type="evidence" value="ECO:0007669"/>
    <property type="project" value="UniProtKB-KW"/>
</dbReference>
<gene>
    <name evidence="9" type="primary">dnaE</name>
    <name evidence="9" type="ORF">HKW67_11245</name>
</gene>
<dbReference type="InterPro" id="IPR011708">
    <property type="entry name" value="DNA_pol3_alpha_NTPase_dom"/>
</dbReference>
<evidence type="ECO:0000256" key="7">
    <source>
        <dbReference type="ARBA" id="ARBA00049244"/>
    </source>
</evidence>
<dbReference type="InterPro" id="IPR029460">
    <property type="entry name" value="DNAPol_HHH"/>
</dbReference>
<evidence type="ECO:0000256" key="4">
    <source>
        <dbReference type="ARBA" id="ARBA00022695"/>
    </source>
</evidence>
<accession>A0A6M4IMX6</accession>
<dbReference type="EC" id="2.7.7.7" evidence="1"/>
<sequence length="1167" mass="128135">MSFVHLHCHSEYSLLDGANRIDDLIKRAQHYEMPALAITDHGNMHAAWDFQEKARKAGVKPIMGMEAYVAPGDRRTRGRPGPGQKPYYHLVLLARDLVGYKNLVKLSSLGYTEGFYTKPRIDRELLAQYSEGLIVSSACLAGEVAGHLMDDRMEAAREAAAWYAELFKDRYYLEVQAHTSEGQAKLNAKILSLGDELGLPVIATNDAHFLKHEDHDAHDVLLCIGLGKDRNDRDRMKYDDGLYFKPPNEIRPFFPGREDVLTNTLAIADSVDVQFAKKYYVPSFPLPPGVETENEYLVRLSTDGAKERYGDPLPANVQERLDYELGVITKTGYAGYFLITADFIKAARDRGIPVGPGRGSAAGSLVAYSTRITDVCPLEFDLLFERFLNPERVSMPDVDVDFCFERRGEVIEYVRQKYGKDSVGQIVTFGTMKSRAAVKDVGRTLGFTPGETDALAKLIPNAPNFSLTVKEAIEQVPEVKAFYQNEPRYKQLLDFAISLEGLSRHTGVHAAGVVIAPGPLDEFVPICTQASKGSGAGDDERVIVTQYDMNALEKAGMLKMDFLGLTTLTVISDTLASIKQRSGVSVVLEERGFTDEKTYQLLRAGRTGGVFQFESPLATDVLKRMRCDRFDDLVASNALLRPGPLDAGMHNVYIRRKRGEEPTVYALPELEPILSNTYGVITYQEQVMRLAQVLAGISLAEADVLRKAVGKKDSELIKKELGKFVTKAVAKGYDPKIIDELSGQIETFGRYGFNKSHSVAYSVVAYHTAFLKAHHPAEFMAALLSSNIGKTEEVIKYIAEAREMQIEVLAPDVNESGWRFTVVGDKRVRFGLGAIRNVGRGAIDSLIAARNEGPFTSLYDLCSRVDLRVCNKRVFEALIAAGACDGLGGHRAQLLAALDHAINEASLRQEEAAKGQVSLFGDLLGGDTEETSGSSNGGAPPPLPSVPVWSESERLTREKELLGFYISGHPLEPYRTECELFASSTVAQLGNWTGDAVTIGVVITAIKKQISKRSGAEFARLTVEDFSGSSEVLVFPEAWAVIAERVRPDVPLLLKGGYSRKDQGVENATFIVDTVTRFAEVRANGELAVAIDLSRELDLAPGVMDDVRASVEAHEGSAPLELRWDDGTGRTIRFRSKSLTVAASPAILSDLRALLGADRVRLVRAGS</sequence>
<dbReference type="InterPro" id="IPR041931">
    <property type="entry name" value="DNA_pol3_alpha_thumb_dom"/>
</dbReference>
<dbReference type="AlphaFoldDB" id="A0A6M4IMX6"/>
<evidence type="ECO:0000256" key="5">
    <source>
        <dbReference type="ARBA" id="ARBA00022705"/>
    </source>
</evidence>
<dbReference type="Proteomes" id="UP000500938">
    <property type="component" value="Chromosome"/>
</dbReference>
<evidence type="ECO:0000256" key="1">
    <source>
        <dbReference type="ARBA" id="ARBA00012417"/>
    </source>
</evidence>
<dbReference type="KEGG" id="ggr:HKW67_11245"/>
<dbReference type="Pfam" id="PF02811">
    <property type="entry name" value="PHP"/>
    <property type="match status" value="1"/>
</dbReference>
<protein>
    <recommendedName>
        <fullName evidence="2">DNA polymerase III subunit alpha</fullName>
        <ecNumber evidence="1">2.7.7.7</ecNumber>
    </recommendedName>
</protein>
<feature type="domain" description="Polymerase/histidinol phosphatase N-terminal" evidence="8">
    <location>
        <begin position="4"/>
        <end position="71"/>
    </location>
</feature>
<comment type="catalytic activity">
    <reaction evidence="7">
        <text>DNA(n) + a 2'-deoxyribonucleoside 5'-triphosphate = DNA(n+1) + diphosphate</text>
        <dbReference type="Rhea" id="RHEA:22508"/>
        <dbReference type="Rhea" id="RHEA-COMP:17339"/>
        <dbReference type="Rhea" id="RHEA-COMP:17340"/>
        <dbReference type="ChEBI" id="CHEBI:33019"/>
        <dbReference type="ChEBI" id="CHEBI:61560"/>
        <dbReference type="ChEBI" id="CHEBI:173112"/>
        <dbReference type="EC" id="2.7.7.7"/>
    </reaction>
</comment>
<dbReference type="InterPro" id="IPR003141">
    <property type="entry name" value="Pol/His_phosphatase_N"/>
</dbReference>
<keyword evidence="5" id="KW-0235">DNA replication</keyword>
<dbReference type="InterPro" id="IPR004013">
    <property type="entry name" value="PHP_dom"/>
</dbReference>
<dbReference type="InterPro" id="IPR004805">
    <property type="entry name" value="DnaE2/DnaE/PolC"/>
</dbReference>
<dbReference type="Pfam" id="PF07733">
    <property type="entry name" value="DNA_pol3_alpha"/>
    <property type="match status" value="1"/>
</dbReference>
<dbReference type="Gene3D" id="1.10.10.1600">
    <property type="entry name" value="Bacterial DNA polymerase III alpha subunit, thumb domain"/>
    <property type="match status" value="1"/>
</dbReference>
<proteinExistence type="predicted"/>
<dbReference type="NCBIfam" id="TIGR00594">
    <property type="entry name" value="polc"/>
    <property type="match status" value="1"/>
</dbReference>
<dbReference type="PANTHER" id="PTHR32294:SF0">
    <property type="entry name" value="DNA POLYMERASE III SUBUNIT ALPHA"/>
    <property type="match status" value="1"/>
</dbReference>
<dbReference type="Pfam" id="PF14579">
    <property type="entry name" value="HHH_6"/>
    <property type="match status" value="1"/>
</dbReference>